<name>A0ABY8CEA3_9ARCH</name>
<sequence>MKKTLVLATLVLAVTAFGAAQTADSVEDARTVYNNQTDQVPDFLASIVGGERINVEINESGDITTIGVVMDGIKAEKVQLGGVENETINGYVERQTLDDIASSNDPLQRTVTAIKEDEITYSATSTSGKLKLGVIDLLKDLVGALF</sequence>
<evidence type="ECO:0000313" key="1">
    <source>
        <dbReference type="EMBL" id="WEL19522.1"/>
    </source>
</evidence>
<dbReference type="Proteomes" id="UP001218034">
    <property type="component" value="Chromosome"/>
</dbReference>
<reference evidence="1 2" key="1">
    <citation type="submission" date="2022-09" db="EMBL/GenBank/DDBJ databases">
        <title>Xylan utilization by haloarchaea-nanohaloarchaea associations.</title>
        <authorList>
            <person name="Yakimov M."/>
        </authorList>
    </citation>
    <scope>NUCLEOTIDE SEQUENCE [LARGE SCALE GENOMIC DNA]</scope>
    <source>
        <strain evidence="1 2">SVXNc</strain>
    </source>
</reference>
<dbReference type="GeneID" id="90589940"/>
<protein>
    <submittedName>
        <fullName evidence="1">Uncharacterized protein</fullName>
    </submittedName>
</protein>
<gene>
    <name evidence="1" type="ORF">SVXNc_0503</name>
</gene>
<evidence type="ECO:0000313" key="2">
    <source>
        <dbReference type="Proteomes" id="UP001218034"/>
    </source>
</evidence>
<accession>A0ABY8CEA3</accession>
<keyword evidence="2" id="KW-1185">Reference proteome</keyword>
<proteinExistence type="predicted"/>
<dbReference type="RefSeq" id="WP_347722392.1">
    <property type="nucleotide sequence ID" value="NZ_CP104395.1"/>
</dbReference>
<dbReference type="EMBL" id="CP104395">
    <property type="protein sequence ID" value="WEL19522.1"/>
    <property type="molecule type" value="Genomic_DNA"/>
</dbReference>
<organism evidence="1 2">
    <name type="scientific">Candidatus Nanohalococcus occultus</name>
    <dbReference type="NCBI Taxonomy" id="2978047"/>
    <lineage>
        <taxon>Archaea</taxon>
        <taxon>Candidatus Nanohalarchaeota</taxon>
        <taxon>Candidatus Nanohalarchaeota incertae sedis</taxon>
        <taxon>Candidatus Nanohalococcus</taxon>
    </lineage>
</organism>